<sequence>MAPHPAHFVHFGCASPLFCDSYTRNNKSTGHKNLRCFPHCCGTHRPNSFCGASIVVECLVQRPTRAIVSYCRFEASDMAEQVIQVDESVPTETLMAEVKSTDVPLGPWMAGDRLDVPSTDIIRFEYNRVRQSWHYGWRSNRFNCNIKHTFVVYVFEQHPGTLRCISRVASPPFTICSTRRSIAKLPSSPGGGPSDDDIKPESSPQRKRSRTVKSPAPTQNGTLSLPTNHDDQNDDIETAMDEMLQLADIYARSGVVVDKANHERLDIAPASPTYTLLLELLERHLFTRVTLEFVQRRLDQVDVSLHDSFRQLVWFLWNQVSHALDAHQLTVRDLIELVQRDFPLCEFARDYDAWIHHYTTVATELKKTTMLRDIPAPFASKDRRPIFGRWQRETPARHCQLVQQHLLERGSRIWTCFEGCDSSPTTVQMRWECAVYAPWTTFRLDQLPQSHPHQLLGPSGLPTLGSGMHLCGTRAWEENHGDTLVVEWYFWPGDGLLARKRVRERFTLLASTTNGMMRQQFVEMCWDKTHGAVAGTDDVQRVLLPANWQVHHVETSYYRRFGADATNPHASGDAHG</sequence>
<dbReference type="VEuPathDB" id="FungiDB:H310_04873"/>
<dbReference type="GeneID" id="20081923"/>
<protein>
    <submittedName>
        <fullName evidence="2">Uncharacterized protein</fullName>
    </submittedName>
</protein>
<dbReference type="EMBL" id="KI913959">
    <property type="protein sequence ID" value="ETW03400.1"/>
    <property type="molecule type" value="Genomic_DNA"/>
</dbReference>
<dbReference type="OrthoDB" id="58467at2759"/>
<accession>A0A024UB61</accession>
<name>A0A024UB61_9STRA</name>
<feature type="region of interest" description="Disordered" evidence="1">
    <location>
        <begin position="182"/>
        <end position="234"/>
    </location>
</feature>
<evidence type="ECO:0000256" key="1">
    <source>
        <dbReference type="SAM" id="MobiDB-lite"/>
    </source>
</evidence>
<feature type="compositionally biased region" description="Polar residues" evidence="1">
    <location>
        <begin position="216"/>
        <end position="227"/>
    </location>
</feature>
<proteinExistence type="predicted"/>
<dbReference type="STRING" id="157072.A0A024UB61"/>
<organism evidence="2">
    <name type="scientific">Aphanomyces invadans</name>
    <dbReference type="NCBI Taxonomy" id="157072"/>
    <lineage>
        <taxon>Eukaryota</taxon>
        <taxon>Sar</taxon>
        <taxon>Stramenopiles</taxon>
        <taxon>Oomycota</taxon>
        <taxon>Saprolegniomycetes</taxon>
        <taxon>Saprolegniales</taxon>
        <taxon>Verrucalvaceae</taxon>
        <taxon>Aphanomyces</taxon>
    </lineage>
</organism>
<evidence type="ECO:0000313" key="2">
    <source>
        <dbReference type="EMBL" id="ETW03400.1"/>
    </source>
</evidence>
<dbReference type="AlphaFoldDB" id="A0A024UB61"/>
<gene>
    <name evidence="2" type="ORF">H310_04873</name>
</gene>
<dbReference type="RefSeq" id="XP_008867629.1">
    <property type="nucleotide sequence ID" value="XM_008869407.1"/>
</dbReference>
<reference evidence="2" key="1">
    <citation type="submission" date="2013-12" db="EMBL/GenBank/DDBJ databases">
        <title>The Genome Sequence of Aphanomyces invadans NJM9701.</title>
        <authorList>
            <consortium name="The Broad Institute Genomics Platform"/>
            <person name="Russ C."/>
            <person name="Tyler B."/>
            <person name="van West P."/>
            <person name="Dieguez-Uribeondo J."/>
            <person name="Young S.K."/>
            <person name="Zeng Q."/>
            <person name="Gargeya S."/>
            <person name="Fitzgerald M."/>
            <person name="Abouelleil A."/>
            <person name="Alvarado L."/>
            <person name="Chapman S.B."/>
            <person name="Gainer-Dewar J."/>
            <person name="Goldberg J."/>
            <person name="Griggs A."/>
            <person name="Gujja S."/>
            <person name="Hansen M."/>
            <person name="Howarth C."/>
            <person name="Imamovic A."/>
            <person name="Ireland A."/>
            <person name="Larimer J."/>
            <person name="McCowan C."/>
            <person name="Murphy C."/>
            <person name="Pearson M."/>
            <person name="Poon T.W."/>
            <person name="Priest M."/>
            <person name="Roberts A."/>
            <person name="Saif S."/>
            <person name="Shea T."/>
            <person name="Sykes S."/>
            <person name="Wortman J."/>
            <person name="Nusbaum C."/>
            <person name="Birren B."/>
        </authorList>
    </citation>
    <scope>NUCLEOTIDE SEQUENCE [LARGE SCALE GENOMIC DNA]</scope>
    <source>
        <strain evidence="2">NJM9701</strain>
    </source>
</reference>